<feature type="transmembrane region" description="Helical" evidence="6">
    <location>
        <begin position="42"/>
        <end position="63"/>
    </location>
</feature>
<dbReference type="AlphaFoldDB" id="A0A3N1H1J1"/>
<evidence type="ECO:0000256" key="1">
    <source>
        <dbReference type="ARBA" id="ARBA00004651"/>
    </source>
</evidence>
<proteinExistence type="predicted"/>
<keyword evidence="3 6" id="KW-0812">Transmembrane</keyword>
<feature type="transmembrane region" description="Helical" evidence="6">
    <location>
        <begin position="202"/>
        <end position="223"/>
    </location>
</feature>
<feature type="domain" description="Major facilitator superfamily (MFS) profile" evidence="7">
    <location>
        <begin position="4"/>
        <end position="378"/>
    </location>
</feature>
<evidence type="ECO:0000313" key="8">
    <source>
        <dbReference type="EMBL" id="ROP36393.1"/>
    </source>
</evidence>
<dbReference type="PANTHER" id="PTHR43124">
    <property type="entry name" value="PURINE EFFLUX PUMP PBUE"/>
    <property type="match status" value="1"/>
</dbReference>
<gene>
    <name evidence="8" type="ORF">EDD40_1660</name>
</gene>
<keyword evidence="2" id="KW-1003">Cell membrane</keyword>
<feature type="transmembrane region" description="Helical" evidence="6">
    <location>
        <begin position="95"/>
        <end position="119"/>
    </location>
</feature>
<dbReference type="EMBL" id="RJKM01000001">
    <property type="protein sequence ID" value="ROP36393.1"/>
    <property type="molecule type" value="Genomic_DNA"/>
</dbReference>
<protein>
    <submittedName>
        <fullName evidence="8">Putative MFS family arabinose efflux permease</fullName>
    </submittedName>
</protein>
<dbReference type="Gene3D" id="1.20.1250.20">
    <property type="entry name" value="MFS general substrate transporter like domains"/>
    <property type="match status" value="2"/>
</dbReference>
<feature type="transmembrane region" description="Helical" evidence="6">
    <location>
        <begin position="156"/>
        <end position="181"/>
    </location>
</feature>
<evidence type="ECO:0000256" key="4">
    <source>
        <dbReference type="ARBA" id="ARBA00022989"/>
    </source>
</evidence>
<dbReference type="GO" id="GO:0005886">
    <property type="term" value="C:plasma membrane"/>
    <property type="evidence" value="ECO:0007669"/>
    <property type="project" value="UniProtKB-SubCell"/>
</dbReference>
<dbReference type="InterPro" id="IPR050189">
    <property type="entry name" value="MFS_Efflux_Transporters"/>
</dbReference>
<dbReference type="PANTHER" id="PTHR43124:SF8">
    <property type="entry name" value="INNER MEMBRANE TRANSPORT PROTEIN YDHP"/>
    <property type="match status" value="1"/>
</dbReference>
<evidence type="ECO:0000256" key="6">
    <source>
        <dbReference type="SAM" id="Phobius"/>
    </source>
</evidence>
<feature type="transmembrane region" description="Helical" evidence="6">
    <location>
        <begin position="262"/>
        <end position="284"/>
    </location>
</feature>
<dbReference type="Proteomes" id="UP000268727">
    <property type="component" value="Unassembled WGS sequence"/>
</dbReference>
<feature type="transmembrane region" description="Helical" evidence="6">
    <location>
        <begin position="354"/>
        <end position="371"/>
    </location>
</feature>
<keyword evidence="5 6" id="KW-0472">Membrane</keyword>
<feature type="transmembrane region" description="Helical" evidence="6">
    <location>
        <begin position="229"/>
        <end position="250"/>
    </location>
</feature>
<sequence>MPLAVYVLGLGIFALTTSEYMVSGLMPALSAEFEVSFAAVGYLVTVYAGAMAVGGPLLTVALLKMSRKTALLGLVAVFVVGQVLGAVAQGYGTMVVARLVTAVAAAAFFGVALTACAELVGGEKFARASSLVLGGLMFGTVLGLPAATLIGERFGWRVSFLVVAGVALAVGLLLVKALPAMPAPPPMPMAGQLAIFRSGKLWAIYATSLLLIGATFAGFTYFVPILTEVSGFSAGVVPVLLVVYGVATIVGNNVVGRLADRFTIQVLVVGLVVAVAAMALFALFAQSAVVAVLALVVIGLTGVSMNPALVTRGARVGQNNMLVNSVHTACIMLGVMVGSWIGGLGLNWGTGLRGPLWIGAALGVLGLLTLVPDALALRRRPAPVADQA</sequence>
<dbReference type="OrthoDB" id="9814237at2"/>
<dbReference type="Pfam" id="PF07690">
    <property type="entry name" value="MFS_1"/>
    <property type="match status" value="1"/>
</dbReference>
<dbReference type="RefSeq" id="WP_123742394.1">
    <property type="nucleotide sequence ID" value="NZ_RJKM01000001.1"/>
</dbReference>
<feature type="transmembrane region" description="Helical" evidence="6">
    <location>
        <begin position="322"/>
        <end position="342"/>
    </location>
</feature>
<feature type="transmembrane region" description="Helical" evidence="6">
    <location>
        <begin position="70"/>
        <end position="89"/>
    </location>
</feature>
<keyword evidence="9" id="KW-1185">Reference proteome</keyword>
<comment type="subcellular location">
    <subcellularLocation>
        <location evidence="1">Cell membrane</location>
        <topology evidence="1">Multi-pass membrane protein</topology>
    </subcellularLocation>
</comment>
<dbReference type="InterPro" id="IPR036259">
    <property type="entry name" value="MFS_trans_sf"/>
</dbReference>
<evidence type="ECO:0000256" key="3">
    <source>
        <dbReference type="ARBA" id="ARBA00022692"/>
    </source>
</evidence>
<dbReference type="PROSITE" id="PS50850">
    <property type="entry name" value="MFS"/>
    <property type="match status" value="1"/>
</dbReference>
<dbReference type="InterPro" id="IPR011701">
    <property type="entry name" value="MFS"/>
</dbReference>
<evidence type="ECO:0000259" key="7">
    <source>
        <dbReference type="PROSITE" id="PS50850"/>
    </source>
</evidence>
<dbReference type="InterPro" id="IPR020846">
    <property type="entry name" value="MFS_dom"/>
</dbReference>
<dbReference type="SUPFAM" id="SSF103473">
    <property type="entry name" value="MFS general substrate transporter"/>
    <property type="match status" value="1"/>
</dbReference>
<feature type="transmembrane region" description="Helical" evidence="6">
    <location>
        <begin position="131"/>
        <end position="150"/>
    </location>
</feature>
<name>A0A3N1H1J1_9PSEU</name>
<dbReference type="GO" id="GO:0022857">
    <property type="term" value="F:transmembrane transporter activity"/>
    <property type="evidence" value="ECO:0007669"/>
    <property type="project" value="InterPro"/>
</dbReference>
<evidence type="ECO:0000313" key="9">
    <source>
        <dbReference type="Proteomes" id="UP000268727"/>
    </source>
</evidence>
<organism evidence="8 9">
    <name type="scientific">Saccharothrix texasensis</name>
    <dbReference type="NCBI Taxonomy" id="103734"/>
    <lineage>
        <taxon>Bacteria</taxon>
        <taxon>Bacillati</taxon>
        <taxon>Actinomycetota</taxon>
        <taxon>Actinomycetes</taxon>
        <taxon>Pseudonocardiales</taxon>
        <taxon>Pseudonocardiaceae</taxon>
        <taxon>Saccharothrix</taxon>
    </lineage>
</organism>
<dbReference type="CDD" id="cd17324">
    <property type="entry name" value="MFS_NepI_like"/>
    <property type="match status" value="1"/>
</dbReference>
<accession>A0A3N1H1J1</accession>
<comment type="caution">
    <text evidence="8">The sequence shown here is derived from an EMBL/GenBank/DDBJ whole genome shotgun (WGS) entry which is preliminary data.</text>
</comment>
<reference evidence="8 9" key="1">
    <citation type="submission" date="2018-11" db="EMBL/GenBank/DDBJ databases">
        <title>Sequencing the genomes of 1000 actinobacteria strains.</title>
        <authorList>
            <person name="Klenk H.-P."/>
        </authorList>
    </citation>
    <scope>NUCLEOTIDE SEQUENCE [LARGE SCALE GENOMIC DNA]</scope>
    <source>
        <strain evidence="8 9">DSM 44231</strain>
    </source>
</reference>
<feature type="transmembrane region" description="Helical" evidence="6">
    <location>
        <begin position="290"/>
        <end position="310"/>
    </location>
</feature>
<evidence type="ECO:0000256" key="2">
    <source>
        <dbReference type="ARBA" id="ARBA00022475"/>
    </source>
</evidence>
<evidence type="ECO:0000256" key="5">
    <source>
        <dbReference type="ARBA" id="ARBA00023136"/>
    </source>
</evidence>
<keyword evidence="4 6" id="KW-1133">Transmembrane helix</keyword>